<evidence type="ECO:0000256" key="3">
    <source>
        <dbReference type="ARBA" id="ARBA00023125"/>
    </source>
</evidence>
<evidence type="ECO:0000256" key="4">
    <source>
        <dbReference type="ARBA" id="ARBA00023163"/>
    </source>
</evidence>
<evidence type="ECO:0000259" key="5">
    <source>
        <dbReference type="Pfam" id="PF04539"/>
    </source>
</evidence>
<dbReference type="RefSeq" id="WP_338538189.1">
    <property type="nucleotide sequence ID" value="NZ_CP104874.1"/>
</dbReference>
<evidence type="ECO:0000256" key="1">
    <source>
        <dbReference type="ARBA" id="ARBA00023015"/>
    </source>
</evidence>
<dbReference type="InterPro" id="IPR007627">
    <property type="entry name" value="RNA_pol_sigma70_r2"/>
</dbReference>
<keyword evidence="9" id="KW-1185">Reference proteome</keyword>
<organism evidence="8 9">
    <name type="scientific">Janibacter terrae</name>
    <dbReference type="NCBI Taxonomy" id="103817"/>
    <lineage>
        <taxon>Bacteria</taxon>
        <taxon>Bacillati</taxon>
        <taxon>Actinomycetota</taxon>
        <taxon>Actinomycetes</taxon>
        <taxon>Micrococcales</taxon>
        <taxon>Intrasporangiaceae</taxon>
        <taxon>Janibacter</taxon>
    </lineage>
</organism>
<dbReference type="PANTHER" id="PTHR30385:SF4">
    <property type="entry name" value="RNA POLYMERASE SIGMA-E FACTOR"/>
    <property type="match status" value="1"/>
</dbReference>
<dbReference type="Gene3D" id="1.20.120.1810">
    <property type="match status" value="1"/>
</dbReference>
<reference evidence="8 9" key="1">
    <citation type="submission" date="2022-09" db="EMBL/GenBank/DDBJ databases">
        <title>Complete genome sequence of Janibacter terrae strain COS04-44, PCL-degrading bacteria isolated from oil spilled coast.</title>
        <authorList>
            <person name="Park H."/>
            <person name="Kim J.Y."/>
            <person name="An S.H."/>
            <person name="Lee C.M."/>
            <person name="Weon H.-Y."/>
        </authorList>
    </citation>
    <scope>NUCLEOTIDE SEQUENCE [LARGE SCALE GENOMIC DNA]</scope>
    <source>
        <strain evidence="8 9">COS04-44</strain>
    </source>
</reference>
<dbReference type="PANTHER" id="PTHR30385">
    <property type="entry name" value="SIGMA FACTOR F FLAGELLAR"/>
    <property type="match status" value="1"/>
</dbReference>
<dbReference type="Proteomes" id="UP001381003">
    <property type="component" value="Chromosome"/>
</dbReference>
<evidence type="ECO:0000256" key="2">
    <source>
        <dbReference type="ARBA" id="ARBA00023082"/>
    </source>
</evidence>
<feature type="domain" description="RNA polymerase sigma-70 region 3" evidence="5">
    <location>
        <begin position="125"/>
        <end position="194"/>
    </location>
</feature>
<evidence type="ECO:0000313" key="9">
    <source>
        <dbReference type="Proteomes" id="UP001381003"/>
    </source>
</evidence>
<keyword evidence="1" id="KW-0805">Transcription regulation</keyword>
<dbReference type="InterPro" id="IPR013324">
    <property type="entry name" value="RNA_pol_sigma_r3/r4-like"/>
</dbReference>
<feature type="domain" description="RNA polymerase sigma-70 region 4" evidence="7">
    <location>
        <begin position="213"/>
        <end position="258"/>
    </location>
</feature>
<dbReference type="Pfam" id="PF04545">
    <property type="entry name" value="Sigma70_r4"/>
    <property type="match status" value="1"/>
</dbReference>
<name>A0ABZ2FFI6_9MICO</name>
<dbReference type="InterPro" id="IPR013325">
    <property type="entry name" value="RNA_pol_sigma_r2"/>
</dbReference>
<dbReference type="EMBL" id="CP104874">
    <property type="protein sequence ID" value="WWF05095.1"/>
    <property type="molecule type" value="Genomic_DNA"/>
</dbReference>
<dbReference type="CDD" id="cd06171">
    <property type="entry name" value="Sigma70_r4"/>
    <property type="match status" value="1"/>
</dbReference>
<dbReference type="InterPro" id="IPR000943">
    <property type="entry name" value="RNA_pol_sigma70"/>
</dbReference>
<dbReference type="NCBIfam" id="TIGR02980">
    <property type="entry name" value="SigBFG"/>
    <property type="match status" value="1"/>
</dbReference>
<dbReference type="Gene3D" id="1.20.140.160">
    <property type="match status" value="1"/>
</dbReference>
<dbReference type="NCBIfam" id="TIGR02937">
    <property type="entry name" value="sigma70-ECF"/>
    <property type="match status" value="1"/>
</dbReference>
<protein>
    <submittedName>
        <fullName evidence="8">SigB/SigF/SigG family RNA polymerase sigma factor</fullName>
    </submittedName>
</protein>
<dbReference type="InterPro" id="IPR007624">
    <property type="entry name" value="RNA_pol_sigma70_r3"/>
</dbReference>
<dbReference type="SUPFAM" id="SSF88659">
    <property type="entry name" value="Sigma3 and sigma4 domains of RNA polymerase sigma factors"/>
    <property type="match status" value="2"/>
</dbReference>
<dbReference type="SUPFAM" id="SSF88946">
    <property type="entry name" value="Sigma2 domain of RNA polymerase sigma factors"/>
    <property type="match status" value="1"/>
</dbReference>
<dbReference type="PRINTS" id="PR00046">
    <property type="entry name" value="SIGMA70FCT"/>
</dbReference>
<evidence type="ECO:0000259" key="7">
    <source>
        <dbReference type="Pfam" id="PF04545"/>
    </source>
</evidence>
<sequence>MSETTSDERSTAHQDREAHAAEILAAARREADPAEAARLRERVVVDNQGLAIGLATRFAGRGIEMDDLVQVAMLGLVLAVRRYDPERGFGFTAFAAPTITGELKRHFRDHGWAVRPPRGVQELHHRVRETTTQLQQDLQREPTIEEIAAAGGVSAHEVRSARAAGERYRSTSLDQPVHDDAGASLGDALADDGEDVFERSATLISLRSAMEEELDERERKIVSLRFGADLTQRQIGERFGISQMQVSRILSGVCRRLRTHLEV</sequence>
<dbReference type="InterPro" id="IPR007630">
    <property type="entry name" value="RNA_pol_sigma70_r4"/>
</dbReference>
<dbReference type="Pfam" id="PF04542">
    <property type="entry name" value="Sigma70_r2"/>
    <property type="match status" value="1"/>
</dbReference>
<dbReference type="Pfam" id="PF04539">
    <property type="entry name" value="Sigma70_r3"/>
    <property type="match status" value="1"/>
</dbReference>
<keyword evidence="2" id="KW-0731">Sigma factor</keyword>
<accession>A0ABZ2FFI6</accession>
<gene>
    <name evidence="8" type="ORF">N5P18_15750</name>
</gene>
<feature type="domain" description="RNA polymerase sigma-70 region 2" evidence="6">
    <location>
        <begin position="46"/>
        <end position="112"/>
    </location>
</feature>
<keyword evidence="3" id="KW-0238">DNA-binding</keyword>
<evidence type="ECO:0000313" key="8">
    <source>
        <dbReference type="EMBL" id="WWF05095.1"/>
    </source>
</evidence>
<proteinExistence type="predicted"/>
<dbReference type="InterPro" id="IPR014284">
    <property type="entry name" value="RNA_pol_sigma-70_dom"/>
</dbReference>
<keyword evidence="4" id="KW-0804">Transcription</keyword>
<evidence type="ECO:0000259" key="6">
    <source>
        <dbReference type="Pfam" id="PF04542"/>
    </source>
</evidence>
<dbReference type="InterPro" id="IPR014322">
    <property type="entry name" value="RNA_pol_sigma-B/F/G"/>
</dbReference>